<dbReference type="GO" id="GO:0005737">
    <property type="term" value="C:cytoplasm"/>
    <property type="evidence" value="ECO:0007669"/>
    <property type="project" value="TreeGrafter"/>
</dbReference>
<dbReference type="Proteomes" id="UP000623467">
    <property type="component" value="Unassembled WGS sequence"/>
</dbReference>
<dbReference type="InterPro" id="IPR027417">
    <property type="entry name" value="P-loop_NTPase"/>
</dbReference>
<proteinExistence type="predicted"/>
<evidence type="ECO:0000313" key="3">
    <source>
        <dbReference type="Proteomes" id="UP000623467"/>
    </source>
</evidence>
<feature type="domain" description="Dynamin GTPase" evidence="1">
    <location>
        <begin position="12"/>
        <end position="221"/>
    </location>
</feature>
<sequence length="230" mass="25607">MASSYLSDSEYANQRKELLTLMNQLRSVGAQGELDLPRIAVIGNQSAGKSSVVEAISGINVPRDSGTCTRCPLECRLVSAPEWACRISIRREFDFMGRRLAEVSEIPFGDLIRNRTEVEMMLRRAQLAVLDPGAEITRIMRMNLEELKEKLQDGRTAEFSRNVVCIDLEGPELTDVQFVDLPGIIQNASPAAIRLVEDMVVDNIRGNCLIFGGDSDDRRHRKSESHDVGS</sequence>
<evidence type="ECO:0000313" key="2">
    <source>
        <dbReference type="EMBL" id="KAF7350798.1"/>
    </source>
</evidence>
<comment type="caution">
    <text evidence="2">The sequence shown here is derived from an EMBL/GenBank/DDBJ whole genome shotgun (WGS) entry which is preliminary data.</text>
</comment>
<evidence type="ECO:0000259" key="1">
    <source>
        <dbReference type="SMART" id="SM00053"/>
    </source>
</evidence>
<dbReference type="PANTHER" id="PTHR11566">
    <property type="entry name" value="DYNAMIN"/>
    <property type="match status" value="1"/>
</dbReference>
<dbReference type="AlphaFoldDB" id="A0A8H6Y035"/>
<dbReference type="Pfam" id="PF00350">
    <property type="entry name" value="Dynamin_N"/>
    <property type="match status" value="1"/>
</dbReference>
<dbReference type="PRINTS" id="PR00195">
    <property type="entry name" value="DYNAMIN"/>
</dbReference>
<dbReference type="InterPro" id="IPR045063">
    <property type="entry name" value="Dynamin_N"/>
</dbReference>
<dbReference type="GO" id="GO:0005874">
    <property type="term" value="C:microtubule"/>
    <property type="evidence" value="ECO:0007669"/>
    <property type="project" value="TreeGrafter"/>
</dbReference>
<dbReference type="SMART" id="SM00053">
    <property type="entry name" value="DYNc"/>
    <property type="match status" value="1"/>
</dbReference>
<protein>
    <submittedName>
        <fullName evidence="2">Interferon-induced GTP-binding protein Mx2</fullName>
    </submittedName>
</protein>
<reference evidence="2" key="1">
    <citation type="submission" date="2020-05" db="EMBL/GenBank/DDBJ databases">
        <title>Mycena genomes resolve the evolution of fungal bioluminescence.</title>
        <authorList>
            <person name="Tsai I.J."/>
        </authorList>
    </citation>
    <scope>NUCLEOTIDE SEQUENCE</scope>
    <source>
        <strain evidence="2">160909Yilan</strain>
    </source>
</reference>
<keyword evidence="3" id="KW-1185">Reference proteome</keyword>
<dbReference type="SUPFAM" id="SSF52540">
    <property type="entry name" value="P-loop containing nucleoside triphosphate hydrolases"/>
    <property type="match status" value="1"/>
</dbReference>
<accession>A0A8H6Y035</accession>
<dbReference type="GO" id="GO:0005525">
    <property type="term" value="F:GTP binding"/>
    <property type="evidence" value="ECO:0007669"/>
    <property type="project" value="InterPro"/>
</dbReference>
<dbReference type="GO" id="GO:0008017">
    <property type="term" value="F:microtubule binding"/>
    <property type="evidence" value="ECO:0007669"/>
    <property type="project" value="TreeGrafter"/>
</dbReference>
<organism evidence="2 3">
    <name type="scientific">Mycena sanguinolenta</name>
    <dbReference type="NCBI Taxonomy" id="230812"/>
    <lineage>
        <taxon>Eukaryota</taxon>
        <taxon>Fungi</taxon>
        <taxon>Dikarya</taxon>
        <taxon>Basidiomycota</taxon>
        <taxon>Agaricomycotina</taxon>
        <taxon>Agaricomycetes</taxon>
        <taxon>Agaricomycetidae</taxon>
        <taxon>Agaricales</taxon>
        <taxon>Marasmiineae</taxon>
        <taxon>Mycenaceae</taxon>
        <taxon>Mycena</taxon>
    </lineage>
</organism>
<dbReference type="EMBL" id="JACAZH010000014">
    <property type="protein sequence ID" value="KAF7350798.1"/>
    <property type="molecule type" value="Genomic_DNA"/>
</dbReference>
<dbReference type="InterPro" id="IPR022812">
    <property type="entry name" value="Dynamin"/>
</dbReference>
<name>A0A8H6Y035_9AGAR</name>
<dbReference type="InterPro" id="IPR001401">
    <property type="entry name" value="Dynamin_GTPase"/>
</dbReference>
<dbReference type="GO" id="GO:0031623">
    <property type="term" value="P:receptor internalization"/>
    <property type="evidence" value="ECO:0007669"/>
    <property type="project" value="TreeGrafter"/>
</dbReference>
<dbReference type="GO" id="GO:0005886">
    <property type="term" value="C:plasma membrane"/>
    <property type="evidence" value="ECO:0007669"/>
    <property type="project" value="TreeGrafter"/>
</dbReference>
<gene>
    <name evidence="2" type="ORF">MSAN_01641400</name>
</gene>
<dbReference type="Gene3D" id="3.40.50.300">
    <property type="entry name" value="P-loop containing nucleotide triphosphate hydrolases"/>
    <property type="match status" value="1"/>
</dbReference>
<dbReference type="GO" id="GO:0003924">
    <property type="term" value="F:GTPase activity"/>
    <property type="evidence" value="ECO:0007669"/>
    <property type="project" value="InterPro"/>
</dbReference>
<dbReference type="PANTHER" id="PTHR11566:SF131">
    <property type="entry name" value="GTPASE, PUTATIVE (AFU_ORTHOLOGUE AFUA_6G07630)-RELATED"/>
    <property type="match status" value="1"/>
</dbReference>
<dbReference type="OrthoDB" id="5061070at2759"/>